<keyword evidence="8" id="KW-1185">Reference proteome</keyword>
<dbReference type="PANTHER" id="PTHR11863">
    <property type="entry name" value="STEROL DESATURASE"/>
    <property type="match status" value="1"/>
</dbReference>
<proteinExistence type="predicted"/>
<evidence type="ECO:0000313" key="7">
    <source>
        <dbReference type="EMBL" id="WFD37271.1"/>
    </source>
</evidence>
<organism evidence="7 8">
    <name type="scientific">Malassezia japonica</name>
    <dbReference type="NCBI Taxonomy" id="223818"/>
    <lineage>
        <taxon>Eukaryota</taxon>
        <taxon>Fungi</taxon>
        <taxon>Dikarya</taxon>
        <taxon>Basidiomycota</taxon>
        <taxon>Ustilaginomycotina</taxon>
        <taxon>Malasseziomycetes</taxon>
        <taxon>Malasseziales</taxon>
        <taxon>Malasseziaceae</taxon>
        <taxon>Malassezia</taxon>
    </lineage>
</organism>
<accession>A0AAF0EZX6</accession>
<evidence type="ECO:0000259" key="6">
    <source>
        <dbReference type="Pfam" id="PF04116"/>
    </source>
</evidence>
<dbReference type="InterPro" id="IPR050307">
    <property type="entry name" value="Sterol_Desaturase_Related"/>
</dbReference>
<evidence type="ECO:0000256" key="4">
    <source>
        <dbReference type="ARBA" id="ARBA00023136"/>
    </source>
</evidence>
<feature type="transmembrane region" description="Helical" evidence="5">
    <location>
        <begin position="39"/>
        <end position="59"/>
    </location>
</feature>
<dbReference type="Proteomes" id="UP001217754">
    <property type="component" value="Chromosome 1"/>
</dbReference>
<dbReference type="GO" id="GO:0016020">
    <property type="term" value="C:membrane"/>
    <property type="evidence" value="ECO:0007669"/>
    <property type="project" value="UniProtKB-SubCell"/>
</dbReference>
<evidence type="ECO:0000256" key="1">
    <source>
        <dbReference type="ARBA" id="ARBA00004370"/>
    </source>
</evidence>
<dbReference type="GeneID" id="85223864"/>
<feature type="transmembrane region" description="Helical" evidence="5">
    <location>
        <begin position="156"/>
        <end position="176"/>
    </location>
</feature>
<comment type="subcellular location">
    <subcellularLocation>
        <location evidence="1">Membrane</location>
    </subcellularLocation>
</comment>
<dbReference type="AlphaFoldDB" id="A0AAF0EZX6"/>
<evidence type="ECO:0000256" key="5">
    <source>
        <dbReference type="SAM" id="Phobius"/>
    </source>
</evidence>
<gene>
    <name evidence="7" type="primary">SUR2</name>
    <name evidence="7" type="ORF">MJAP1_000215</name>
</gene>
<evidence type="ECO:0000256" key="2">
    <source>
        <dbReference type="ARBA" id="ARBA00022692"/>
    </source>
</evidence>
<dbReference type="GO" id="GO:0005506">
    <property type="term" value="F:iron ion binding"/>
    <property type="evidence" value="ECO:0007669"/>
    <property type="project" value="InterPro"/>
</dbReference>
<reference evidence="7" key="1">
    <citation type="submission" date="2023-03" db="EMBL/GenBank/DDBJ databases">
        <title>Mating type loci evolution in Malassezia.</title>
        <authorList>
            <person name="Coelho M.A."/>
        </authorList>
    </citation>
    <scope>NUCLEOTIDE SEQUENCE</scope>
    <source>
        <strain evidence="7">CBS 9431</strain>
    </source>
</reference>
<feature type="transmembrane region" description="Helical" evidence="5">
    <location>
        <begin position="340"/>
        <end position="359"/>
    </location>
</feature>
<dbReference type="EMBL" id="CP119958">
    <property type="protein sequence ID" value="WFD37271.1"/>
    <property type="molecule type" value="Genomic_DNA"/>
</dbReference>
<dbReference type="GO" id="GO:0008610">
    <property type="term" value="P:lipid biosynthetic process"/>
    <property type="evidence" value="ECO:0007669"/>
    <property type="project" value="InterPro"/>
</dbReference>
<name>A0AAF0EZX6_9BASI</name>
<feature type="transmembrane region" description="Helical" evidence="5">
    <location>
        <begin position="86"/>
        <end position="105"/>
    </location>
</feature>
<keyword evidence="3 5" id="KW-1133">Transmembrane helix</keyword>
<evidence type="ECO:0000256" key="3">
    <source>
        <dbReference type="ARBA" id="ARBA00022989"/>
    </source>
</evidence>
<keyword evidence="4 5" id="KW-0472">Membrane</keyword>
<dbReference type="InterPro" id="IPR006694">
    <property type="entry name" value="Fatty_acid_hydroxylase"/>
</dbReference>
<dbReference type="GO" id="GO:0102772">
    <property type="term" value="F:sphingolipid C4-monooxygenase activity"/>
    <property type="evidence" value="ECO:0007669"/>
    <property type="project" value="UniProtKB-EC"/>
</dbReference>
<feature type="domain" description="Fatty acid hydroxylase" evidence="6">
    <location>
        <begin position="168"/>
        <end position="304"/>
    </location>
</feature>
<evidence type="ECO:0000313" key="8">
    <source>
        <dbReference type="Proteomes" id="UP001217754"/>
    </source>
</evidence>
<keyword evidence="2 5" id="KW-0812">Transmembrane</keyword>
<keyword evidence="7" id="KW-0560">Oxidoreductase</keyword>
<protein>
    <submittedName>
        <fullName evidence="7">Sphingolipid C4-monooxygenase</fullName>
        <ecNumber evidence="7">1.14.18.5</ecNumber>
    </submittedName>
</protein>
<dbReference type="EC" id="1.14.18.5" evidence="7"/>
<dbReference type="RefSeq" id="XP_060120168.1">
    <property type="nucleotide sequence ID" value="XM_060264185.1"/>
</dbReference>
<dbReference type="Pfam" id="PF04116">
    <property type="entry name" value="FA_hydroxylase"/>
    <property type="match status" value="1"/>
</dbReference>
<sequence>MRGALSESEVSALVRQTTPFYYQKEARVLDWISDKHLSLLMPVLVYWVTSLLYHALDVLQPKWSERYRMHPPEQIKQRNRVTMRQVILMVVLQHIVQTVLGILVLDDTPYEGAWRTDAHPEADVYAITGWLRAAYALFAPASRATDLLIVRGAIALYWWGIPWLQFWAGCFVMDAWQYMLHRLMHEVRWMYRMLHSHHHRLYVPYAFGALYNHPLEGLILDSAGAGIAQLLTMMNLRQSIVFFSLSTYKTVSDHCGYAFPWYMNPIHLLFPNCAEYHDVHHQSQGLRFNYSQPFFVHFDTLLGTRMDPEEFRKMLAAKAEGKPVPVSDPAQLSSYTTASAWSVVFFAGILLVPVVAYSLGPM</sequence>